<evidence type="ECO:0000313" key="9">
    <source>
        <dbReference type="Proteomes" id="UP001162880"/>
    </source>
</evidence>
<organism evidence="8 9">
    <name type="scientific">Novosphingobium album</name>
    <name type="common">ex Hu et al. 2023</name>
    <dbReference type="NCBI Taxonomy" id="2930093"/>
    <lineage>
        <taxon>Bacteria</taxon>
        <taxon>Pseudomonadati</taxon>
        <taxon>Pseudomonadota</taxon>
        <taxon>Alphaproteobacteria</taxon>
        <taxon>Sphingomonadales</taxon>
        <taxon>Sphingomonadaceae</taxon>
        <taxon>Novosphingobium</taxon>
    </lineage>
</organism>
<evidence type="ECO:0000256" key="2">
    <source>
        <dbReference type="ARBA" id="ARBA00010509"/>
    </source>
</evidence>
<evidence type="ECO:0000313" key="8">
    <source>
        <dbReference type="EMBL" id="MCJ2180931.1"/>
    </source>
</evidence>
<protein>
    <submittedName>
        <fullName evidence="8">Copper homeostasis periplasmic binding protein CopC</fullName>
    </submittedName>
</protein>
<dbReference type="NCBIfam" id="NF033814">
    <property type="entry name" value="copper_CopC"/>
    <property type="match status" value="1"/>
</dbReference>
<evidence type="ECO:0000259" key="7">
    <source>
        <dbReference type="Pfam" id="PF04234"/>
    </source>
</evidence>
<dbReference type="EMBL" id="JALHLE010000047">
    <property type="protein sequence ID" value="MCJ2180931.1"/>
    <property type="molecule type" value="Genomic_DNA"/>
</dbReference>
<dbReference type="SUPFAM" id="SSF81296">
    <property type="entry name" value="E set domains"/>
    <property type="match status" value="1"/>
</dbReference>
<comment type="similarity">
    <text evidence="2">Belongs to the CopC family.</text>
</comment>
<feature type="chain" id="PRO_5045207938" evidence="6">
    <location>
        <begin position="27"/>
        <end position="128"/>
    </location>
</feature>
<name>A0ABT0B7S7_9SPHN</name>
<dbReference type="Pfam" id="PF04234">
    <property type="entry name" value="CopC"/>
    <property type="match status" value="1"/>
</dbReference>
<keyword evidence="9" id="KW-1185">Reference proteome</keyword>
<dbReference type="InterPro" id="IPR014755">
    <property type="entry name" value="Cu-Rt/internalin_Ig-like"/>
</dbReference>
<comment type="caution">
    <text evidence="8">The sequence shown here is derived from an EMBL/GenBank/DDBJ whole genome shotgun (WGS) entry which is preliminary data.</text>
</comment>
<dbReference type="Proteomes" id="UP001162880">
    <property type="component" value="Unassembled WGS sequence"/>
</dbReference>
<sequence length="128" mass="13400">MSRITFPRLLPLAAILPFLAASPALAHPKLLSSTPAADSSVSKPATIVLNFSETLVGPLSGIDLVMTGMPGMANHKPMPIKGFTANADGKTLKVALPRPLPAGSYALSWHAVAADQHRIEGSFTFTVK</sequence>
<evidence type="ECO:0000256" key="5">
    <source>
        <dbReference type="ARBA" id="ARBA00023008"/>
    </source>
</evidence>
<feature type="domain" description="CopC" evidence="7">
    <location>
        <begin position="27"/>
        <end position="127"/>
    </location>
</feature>
<feature type="signal peptide" evidence="6">
    <location>
        <begin position="1"/>
        <end position="26"/>
    </location>
</feature>
<proteinExistence type="inferred from homology"/>
<evidence type="ECO:0000256" key="3">
    <source>
        <dbReference type="ARBA" id="ARBA00022729"/>
    </source>
</evidence>
<keyword evidence="4" id="KW-0574">Periplasm</keyword>
<accession>A0ABT0B7S7</accession>
<comment type="subcellular location">
    <subcellularLocation>
        <location evidence="1">Periplasm</location>
    </subcellularLocation>
</comment>
<evidence type="ECO:0000256" key="6">
    <source>
        <dbReference type="SAM" id="SignalP"/>
    </source>
</evidence>
<reference evidence="8" key="1">
    <citation type="submission" date="2022-03" db="EMBL/GenBank/DDBJ databases">
        <title>Identification of a novel bacterium isolated from mangrove sediments.</title>
        <authorList>
            <person name="Pan X."/>
        </authorList>
    </citation>
    <scope>NUCLEOTIDE SEQUENCE</scope>
    <source>
        <strain evidence="8">B2580</strain>
    </source>
</reference>
<evidence type="ECO:0000256" key="4">
    <source>
        <dbReference type="ARBA" id="ARBA00022764"/>
    </source>
</evidence>
<dbReference type="RefSeq" id="WP_243996379.1">
    <property type="nucleotide sequence ID" value="NZ_JALHLE010000047.1"/>
</dbReference>
<gene>
    <name evidence="8" type="primary">copC</name>
    <name evidence="8" type="ORF">MTR64_20360</name>
</gene>
<dbReference type="InterPro" id="IPR014756">
    <property type="entry name" value="Ig_E-set"/>
</dbReference>
<dbReference type="InterPro" id="IPR007348">
    <property type="entry name" value="CopC_dom"/>
</dbReference>
<keyword evidence="5" id="KW-0186">Copper</keyword>
<evidence type="ECO:0000256" key="1">
    <source>
        <dbReference type="ARBA" id="ARBA00004418"/>
    </source>
</evidence>
<keyword evidence="3 6" id="KW-0732">Signal</keyword>
<dbReference type="Gene3D" id="2.60.40.1220">
    <property type="match status" value="1"/>
</dbReference>
<dbReference type="InterPro" id="IPR047685">
    <property type="entry name" value="CopC-like"/>
</dbReference>